<evidence type="ECO:0000313" key="1">
    <source>
        <dbReference type="Proteomes" id="UP000035642"/>
    </source>
</evidence>
<dbReference type="Proteomes" id="UP000035642">
    <property type="component" value="Unassembled WGS sequence"/>
</dbReference>
<dbReference type="Gene3D" id="3.40.50.150">
    <property type="entry name" value="Vaccinia Virus protein VP39"/>
    <property type="match status" value="1"/>
</dbReference>
<dbReference type="Pfam" id="PF01564">
    <property type="entry name" value="Spermine_synth"/>
    <property type="match status" value="1"/>
</dbReference>
<proteinExistence type="predicted"/>
<accession>A0A0K0D380</accession>
<reference evidence="2" key="2">
    <citation type="submission" date="2017-02" db="UniProtKB">
        <authorList>
            <consortium name="WormBaseParasite"/>
        </authorList>
    </citation>
    <scope>IDENTIFICATION</scope>
</reference>
<dbReference type="InterPro" id="IPR029063">
    <property type="entry name" value="SAM-dependent_MTases_sf"/>
</dbReference>
<reference evidence="1" key="1">
    <citation type="submission" date="2012-09" db="EMBL/GenBank/DDBJ databases">
        <authorList>
            <person name="Martin A.A."/>
        </authorList>
    </citation>
    <scope>NUCLEOTIDE SEQUENCE</scope>
</reference>
<evidence type="ECO:0000313" key="2">
    <source>
        <dbReference type="WBParaSite" id="ACAC_0000452501-mRNA-1"/>
    </source>
</evidence>
<protein>
    <submittedName>
        <fullName evidence="2">PABS domain-containing protein</fullName>
    </submittedName>
</protein>
<sequence length="172" mass="19246">MFATGAVEIRRDADAKVLSLGLGAGYINSYLHYNFPNMDITTVELDPAILRIAKKWYALDEDYRHRVIIDDGLNYVKCAAESGIQYEVVHLDICTTDPDAKSLCPIDIFFTEEAVRVLSKLISERGVVIVNVVSARYDSNVIANEIMSCTNVTRPDRLDVAYRKFAGYSIAD</sequence>
<dbReference type="SUPFAM" id="SSF53335">
    <property type="entry name" value="S-adenosyl-L-methionine-dependent methyltransferases"/>
    <property type="match status" value="1"/>
</dbReference>
<dbReference type="AlphaFoldDB" id="A0A0K0D380"/>
<organism evidence="1 2">
    <name type="scientific">Angiostrongylus cantonensis</name>
    <name type="common">Rat lungworm</name>
    <dbReference type="NCBI Taxonomy" id="6313"/>
    <lineage>
        <taxon>Eukaryota</taxon>
        <taxon>Metazoa</taxon>
        <taxon>Ecdysozoa</taxon>
        <taxon>Nematoda</taxon>
        <taxon>Chromadorea</taxon>
        <taxon>Rhabditida</taxon>
        <taxon>Rhabditina</taxon>
        <taxon>Rhabditomorpha</taxon>
        <taxon>Strongyloidea</taxon>
        <taxon>Metastrongylidae</taxon>
        <taxon>Angiostrongylus</taxon>
    </lineage>
</organism>
<dbReference type="WBParaSite" id="ACAC_0000452501-mRNA-1">
    <property type="protein sequence ID" value="ACAC_0000452501-mRNA-1"/>
    <property type="gene ID" value="ACAC_0000452501"/>
</dbReference>
<name>A0A0K0D380_ANGCA</name>
<keyword evidence="1" id="KW-1185">Reference proteome</keyword>